<name>A0AAW1PUS1_9CHLO</name>
<evidence type="ECO:0000313" key="2">
    <source>
        <dbReference type="Proteomes" id="UP001438707"/>
    </source>
</evidence>
<sequence>MGLKLYLASLGMQAHNRSAIFGGIRYRQQGVRSHRAAPAIKRWRPVRSLLDCCSKGSGILLRYVKPPGSSCA</sequence>
<keyword evidence="2" id="KW-1185">Reference proteome</keyword>
<protein>
    <submittedName>
        <fullName evidence="1">Uncharacterized protein</fullName>
    </submittedName>
</protein>
<organism evidence="1 2">
    <name type="scientific">Apatococcus lobatus</name>
    <dbReference type="NCBI Taxonomy" id="904363"/>
    <lineage>
        <taxon>Eukaryota</taxon>
        <taxon>Viridiplantae</taxon>
        <taxon>Chlorophyta</taxon>
        <taxon>core chlorophytes</taxon>
        <taxon>Trebouxiophyceae</taxon>
        <taxon>Chlorellales</taxon>
        <taxon>Chlorellaceae</taxon>
        <taxon>Apatococcus</taxon>
    </lineage>
</organism>
<evidence type="ECO:0000313" key="1">
    <source>
        <dbReference type="EMBL" id="KAK9817406.1"/>
    </source>
</evidence>
<gene>
    <name evidence="1" type="ORF">WJX74_003328</name>
</gene>
<accession>A0AAW1PUS1</accession>
<comment type="caution">
    <text evidence="1">The sequence shown here is derived from an EMBL/GenBank/DDBJ whole genome shotgun (WGS) entry which is preliminary data.</text>
</comment>
<dbReference type="Proteomes" id="UP001438707">
    <property type="component" value="Unassembled WGS sequence"/>
</dbReference>
<dbReference type="EMBL" id="JALJOS010000071">
    <property type="protein sequence ID" value="KAK9817406.1"/>
    <property type="molecule type" value="Genomic_DNA"/>
</dbReference>
<reference evidence="1 2" key="1">
    <citation type="journal article" date="2024" name="Nat. Commun.">
        <title>Phylogenomics reveals the evolutionary origins of lichenization in chlorophyte algae.</title>
        <authorList>
            <person name="Puginier C."/>
            <person name="Libourel C."/>
            <person name="Otte J."/>
            <person name="Skaloud P."/>
            <person name="Haon M."/>
            <person name="Grisel S."/>
            <person name="Petersen M."/>
            <person name="Berrin J.G."/>
            <person name="Delaux P.M."/>
            <person name="Dal Grande F."/>
            <person name="Keller J."/>
        </authorList>
    </citation>
    <scope>NUCLEOTIDE SEQUENCE [LARGE SCALE GENOMIC DNA]</scope>
    <source>
        <strain evidence="1 2">SAG 2145</strain>
    </source>
</reference>
<dbReference type="AlphaFoldDB" id="A0AAW1PUS1"/>
<proteinExistence type="predicted"/>